<evidence type="ECO:0000313" key="1">
    <source>
        <dbReference type="EMBL" id="MCU6686237.1"/>
    </source>
</evidence>
<name>A0ABT2RLG9_9FIRM</name>
<proteinExistence type="predicted"/>
<accession>A0ABT2RLG9</accession>
<dbReference type="EMBL" id="JAOQJU010000005">
    <property type="protein sequence ID" value="MCU6686237.1"/>
    <property type="molecule type" value="Genomic_DNA"/>
</dbReference>
<organism evidence="1 2">
    <name type="scientific">Dorea acetigenes</name>
    <dbReference type="NCBI Taxonomy" id="2981787"/>
    <lineage>
        <taxon>Bacteria</taxon>
        <taxon>Bacillati</taxon>
        <taxon>Bacillota</taxon>
        <taxon>Clostridia</taxon>
        <taxon>Lachnospirales</taxon>
        <taxon>Lachnospiraceae</taxon>
        <taxon>Dorea</taxon>
    </lineage>
</organism>
<protein>
    <submittedName>
        <fullName evidence="1">DUF3990 domain-containing protein</fullName>
    </submittedName>
</protein>
<evidence type="ECO:0000313" key="2">
    <source>
        <dbReference type="Proteomes" id="UP001652431"/>
    </source>
</evidence>
<reference evidence="1 2" key="1">
    <citation type="journal article" date="2021" name="ISME Commun">
        <title>Automated analysis of genomic sequences facilitates high-throughput and comprehensive description of bacteria.</title>
        <authorList>
            <person name="Hitch T.C.A."/>
        </authorList>
    </citation>
    <scope>NUCLEOTIDE SEQUENCE [LARGE SCALE GENOMIC DNA]</scope>
    <source>
        <strain evidence="1 2">Sanger_03</strain>
    </source>
</reference>
<dbReference type="Proteomes" id="UP001652431">
    <property type="component" value="Unassembled WGS sequence"/>
</dbReference>
<sequence length="296" mass="34132">METNEIVTLYHGSKSGICGAIAPISRERCDFGKGFYMGTDRTQPLTLICNYPNAKMYTLSVDLSDLKILDVEVGLDWGDMIIGYIANDRMFVVLDRFFNGEITDMALIHSLSALKLGKQYVALTEKACKKIKILDEQVLSEKDRDKLKQESEANRSKGVAMAEEICRKYRRKGRFFELALTNGLDCPAFIEAFMNSRTAAALDDVYDRLQWAGEEYILDELNDEVRGLRKAGTTYSSEIMYWIGYIYRYWHYYTGEKSHEIYKMADAKTMRECWLGFHTLDVTMAIDNLKEIYKQK</sequence>
<comment type="caution">
    <text evidence="1">The sequence shown here is derived from an EMBL/GenBank/DDBJ whole genome shotgun (WGS) entry which is preliminary data.</text>
</comment>
<keyword evidence="2" id="KW-1185">Reference proteome</keyword>
<dbReference type="RefSeq" id="WP_262575067.1">
    <property type="nucleotide sequence ID" value="NZ_JAOQJU010000005.1"/>
</dbReference>
<gene>
    <name evidence="1" type="ORF">OCV99_06640</name>
</gene>